<dbReference type="Proteomes" id="UP001204562">
    <property type="component" value="Unassembled WGS sequence"/>
</dbReference>
<dbReference type="RefSeq" id="WP_050618597.1">
    <property type="nucleotide sequence ID" value="NZ_JAKNJB010000013.1"/>
</dbReference>
<dbReference type="EMBL" id="JANFYS010000048">
    <property type="protein sequence ID" value="MCQ4771756.1"/>
    <property type="molecule type" value="Genomic_DNA"/>
</dbReference>
<gene>
    <name evidence="1" type="ORF">L0P79_09230</name>
    <name evidence="2" type="ORF">NE579_15040</name>
</gene>
<dbReference type="AlphaFoldDB" id="A0AAW5JNU8"/>
<organism evidence="2 4">
    <name type="scientific">Intestinimonas massiliensis</name>
    <name type="common">ex Afouda et al. 2020</name>
    <dbReference type="NCBI Taxonomy" id="1673721"/>
    <lineage>
        <taxon>Bacteria</taxon>
        <taxon>Bacillati</taxon>
        <taxon>Bacillota</taxon>
        <taxon>Clostridia</taxon>
        <taxon>Eubacteriales</taxon>
        <taxon>Intestinimonas</taxon>
    </lineage>
</organism>
<dbReference type="Proteomes" id="UP001200313">
    <property type="component" value="Unassembled WGS sequence"/>
</dbReference>
<keyword evidence="3" id="KW-1185">Reference proteome</keyword>
<accession>A0AAW5JNU8</accession>
<evidence type="ECO:0000313" key="3">
    <source>
        <dbReference type="Proteomes" id="UP001200313"/>
    </source>
</evidence>
<dbReference type="InterPro" id="IPR025373">
    <property type="entry name" value="DUF4363"/>
</dbReference>
<proteinExistence type="predicted"/>
<comment type="caution">
    <text evidence="2">The sequence shown here is derived from an EMBL/GenBank/DDBJ whole genome shotgun (WGS) entry which is preliminary data.</text>
</comment>
<protein>
    <submittedName>
        <fullName evidence="2">DUF4363 family protein</fullName>
    </submittedName>
</protein>
<reference evidence="1 3" key="1">
    <citation type="submission" date="2022-01" db="EMBL/GenBank/DDBJ databases">
        <title>Collection of gut derived symbiotic bacterial strains cultured from healthy donors.</title>
        <authorList>
            <person name="Lin H."/>
            <person name="Kohout C."/>
            <person name="Waligurski E."/>
            <person name="Pamer E.G."/>
        </authorList>
    </citation>
    <scope>NUCLEOTIDE SEQUENCE [LARGE SCALE GENOMIC DNA]</scope>
    <source>
        <strain evidence="1 3">DFI.3.7</strain>
    </source>
</reference>
<evidence type="ECO:0000313" key="4">
    <source>
        <dbReference type="Proteomes" id="UP001204562"/>
    </source>
</evidence>
<dbReference type="Pfam" id="PF14276">
    <property type="entry name" value="DUF4363"/>
    <property type="match status" value="1"/>
</dbReference>
<evidence type="ECO:0000313" key="2">
    <source>
        <dbReference type="EMBL" id="MCQ4771756.1"/>
    </source>
</evidence>
<reference evidence="2" key="2">
    <citation type="submission" date="2022-06" db="EMBL/GenBank/DDBJ databases">
        <title>Isolation of gut microbiota from human fecal samples.</title>
        <authorList>
            <person name="Pamer E.G."/>
            <person name="Barat B."/>
            <person name="Waligurski E."/>
            <person name="Medina S."/>
            <person name="Paddock L."/>
            <person name="Mostad J."/>
        </authorList>
    </citation>
    <scope>NUCLEOTIDE SEQUENCE</scope>
    <source>
        <strain evidence="2">DFI.9.91</strain>
    </source>
</reference>
<sequence length="126" mass="14508">MKRLWFAVGVMAVLFTATLLNSRYLRNFSAGLTDRLVQAEVQAEAGNWEEAGRLTKEALDVWTSHDMYLYTVLRHSDTDQIHTGFREVQEFINCQEGGEYSAANARLISQVELLYEMEQFNLKNLL</sequence>
<name>A0AAW5JNU8_9FIRM</name>
<dbReference type="EMBL" id="JAKNJB010000013">
    <property type="protein sequence ID" value="MCG4527260.1"/>
    <property type="molecule type" value="Genomic_DNA"/>
</dbReference>
<evidence type="ECO:0000313" key="1">
    <source>
        <dbReference type="EMBL" id="MCG4527260.1"/>
    </source>
</evidence>